<dbReference type="GO" id="GO:0042054">
    <property type="term" value="F:histone methyltransferase activity"/>
    <property type="evidence" value="ECO:0007669"/>
    <property type="project" value="TreeGrafter"/>
</dbReference>
<dbReference type="GO" id="GO:0005829">
    <property type="term" value="C:cytosol"/>
    <property type="evidence" value="ECO:0007669"/>
    <property type="project" value="UniProtKB-SubCell"/>
</dbReference>
<evidence type="ECO:0000256" key="13">
    <source>
        <dbReference type="SAM" id="Coils"/>
    </source>
</evidence>
<evidence type="ECO:0000256" key="11">
    <source>
        <dbReference type="ARBA" id="ARBA00049303"/>
    </source>
</evidence>
<dbReference type="InterPro" id="IPR041698">
    <property type="entry name" value="Methyltransf_25"/>
</dbReference>
<dbReference type="FunFam" id="2.70.160.11:FF:000016">
    <property type="entry name" value="Protein arginine methyltransferase RmtB"/>
    <property type="match status" value="1"/>
</dbReference>
<evidence type="ECO:0000256" key="6">
    <source>
        <dbReference type="ARBA" id="ARBA00022691"/>
    </source>
</evidence>
<dbReference type="GO" id="GO:0032259">
    <property type="term" value="P:methylation"/>
    <property type="evidence" value="ECO:0007669"/>
    <property type="project" value="UniProtKB-KW"/>
</dbReference>
<dbReference type="InterPro" id="IPR049482">
    <property type="entry name" value="ANM3-like_C2H2_Zf"/>
</dbReference>
<keyword evidence="5 12" id="KW-0808">Transferase</keyword>
<feature type="domain" description="Protein arginine N-methyltransferase" evidence="17">
    <location>
        <begin position="362"/>
        <end position="545"/>
    </location>
</feature>
<dbReference type="STRING" id="663331.D4AUB7"/>
<evidence type="ECO:0000256" key="8">
    <source>
        <dbReference type="ARBA" id="ARBA00022771"/>
    </source>
</evidence>
<dbReference type="SUPFAM" id="SSF53335">
    <property type="entry name" value="S-adenosyl-L-methionine-dependent methyltransferases"/>
    <property type="match status" value="1"/>
</dbReference>
<feature type="coiled-coil region" evidence="13">
    <location>
        <begin position="149"/>
        <end position="183"/>
    </location>
</feature>
<protein>
    <recommendedName>
        <fullName evidence="2">type I protein arginine methyltransferase</fullName>
        <ecNumber evidence="2">2.1.1.319</ecNumber>
    </recommendedName>
</protein>
<keyword evidence="7" id="KW-0479">Metal-binding</keyword>
<evidence type="ECO:0000256" key="4">
    <source>
        <dbReference type="ARBA" id="ARBA00022603"/>
    </source>
</evidence>
<keyword evidence="13" id="KW-0175">Coiled coil</keyword>
<keyword evidence="4 12" id="KW-0489">Methyltransferase</keyword>
<dbReference type="eggNOG" id="KOG1499">
    <property type="taxonomic scope" value="Eukaryota"/>
</dbReference>
<feature type="compositionally biased region" description="Acidic residues" evidence="14">
    <location>
        <begin position="11"/>
        <end position="23"/>
    </location>
</feature>
<name>D4AUB7_ARTBC</name>
<feature type="compositionally biased region" description="Low complexity" evidence="14">
    <location>
        <begin position="191"/>
        <end position="203"/>
    </location>
</feature>
<keyword evidence="3" id="KW-0963">Cytoplasm</keyword>
<dbReference type="KEGG" id="abe:ARB_07747"/>
<evidence type="ECO:0000256" key="5">
    <source>
        <dbReference type="ARBA" id="ARBA00022679"/>
    </source>
</evidence>
<dbReference type="InterPro" id="IPR029063">
    <property type="entry name" value="SAM-dependent_MTases_sf"/>
</dbReference>
<dbReference type="Gene3D" id="2.70.160.11">
    <property type="entry name" value="Hnrnp arginine n-methyltransferase1"/>
    <property type="match status" value="1"/>
</dbReference>
<evidence type="ECO:0000256" key="9">
    <source>
        <dbReference type="ARBA" id="ARBA00022833"/>
    </source>
</evidence>
<dbReference type="GO" id="GO:0035242">
    <property type="term" value="F:protein-arginine omega-N asymmetric methyltransferase activity"/>
    <property type="evidence" value="ECO:0007669"/>
    <property type="project" value="UniProtKB-EC"/>
</dbReference>
<feature type="region of interest" description="Disordered" evidence="14">
    <location>
        <begin position="183"/>
        <end position="203"/>
    </location>
</feature>
<feature type="compositionally biased region" description="Acidic residues" evidence="14">
    <location>
        <begin position="30"/>
        <end position="40"/>
    </location>
</feature>
<sequence>MSPPPTHDDRDSDSDESAPEEPLDLTRDDGWEDVEPEEESEPIVGLFTDKIYPDTRSMLEESKEKFGFDFVRVQQQLGLDFLGTIRLVNYIRSEVKNGNTKPDVSSAALFEDEKYLKPVLEDDALLYNLDDIADLTVGEQQEVADRLGKITDSARIKDLENELSNLRDEFAEYKQMVQKALNQSIEDEGESSNNKGDSSSSRSFQEAEKGYFTSYAYNVSLSGLTTTAIHESMIKDSIRTDAYRDFIYDNKHLFKNKVVLDVGCGTGILSMFCARAGAKQVIAVDNSDIISKAREIVYENGFDKVITCLRGKIEEVILPVKHVDIIVSEWMGYCLLFEAMFDSVLWARDRYLVPGGLMVPSHATIRIAPVASADIVQEHITFWKSIYGFNMTSMLEGVHDEAIVRSLQPDIIAAESELFFYMPLHTITAKELVFTKEFSVTLSRDIDSLDGWAVWFDIIFMPSADSKLTPEEALPEIMKKRDIVAFTTGPDGKQTHWHQGLFLIDQKKNPTAAMKKGQVISGSIEYQKKDEKSRLLDITIGWNSDGKSGSQKWSLT</sequence>
<feature type="domain" description="Methyltransferase" evidence="15">
    <location>
        <begin position="259"/>
        <end position="356"/>
    </location>
</feature>
<dbReference type="InterPro" id="IPR036236">
    <property type="entry name" value="Znf_C2H2_sf"/>
</dbReference>
<proteinExistence type="predicted"/>
<comment type="catalytic activity">
    <reaction evidence="11">
        <text>L-arginyl-[protein] + S-adenosyl-L-methionine = N(omega)-methyl-L-arginyl-[protein] + S-adenosyl-L-homocysteine + H(+)</text>
        <dbReference type="Rhea" id="RHEA:48100"/>
        <dbReference type="Rhea" id="RHEA-COMP:10532"/>
        <dbReference type="Rhea" id="RHEA-COMP:11990"/>
        <dbReference type="ChEBI" id="CHEBI:15378"/>
        <dbReference type="ChEBI" id="CHEBI:29965"/>
        <dbReference type="ChEBI" id="CHEBI:57856"/>
        <dbReference type="ChEBI" id="CHEBI:59789"/>
        <dbReference type="ChEBI" id="CHEBI:65280"/>
    </reaction>
    <physiologicalReaction direction="left-to-right" evidence="11">
        <dbReference type="Rhea" id="RHEA:48101"/>
    </physiologicalReaction>
</comment>
<dbReference type="InterPro" id="IPR025799">
    <property type="entry name" value="Arg_MeTrfase"/>
</dbReference>
<comment type="subcellular location">
    <subcellularLocation>
        <location evidence="1">Cytoplasm</location>
        <location evidence="1">Cytosol</location>
    </subcellularLocation>
</comment>
<dbReference type="CDD" id="cd02440">
    <property type="entry name" value="AdoMet_MTases"/>
    <property type="match status" value="1"/>
</dbReference>
<evidence type="ECO:0000256" key="10">
    <source>
        <dbReference type="ARBA" id="ARBA00047384"/>
    </source>
</evidence>
<keyword evidence="19" id="KW-1185">Reference proteome</keyword>
<evidence type="ECO:0000313" key="18">
    <source>
        <dbReference type="EMBL" id="EFE33387.1"/>
    </source>
</evidence>
<dbReference type="Proteomes" id="UP000008866">
    <property type="component" value="Unassembled WGS sequence"/>
</dbReference>
<evidence type="ECO:0000256" key="12">
    <source>
        <dbReference type="PROSITE-ProRule" id="PRU01015"/>
    </source>
</evidence>
<accession>D4AUB7</accession>
<dbReference type="GeneID" id="9521444"/>
<dbReference type="Pfam" id="PF13649">
    <property type="entry name" value="Methyltransf_25"/>
    <property type="match status" value="1"/>
</dbReference>
<evidence type="ECO:0000259" key="16">
    <source>
        <dbReference type="Pfam" id="PF21137"/>
    </source>
</evidence>
<evidence type="ECO:0000313" key="19">
    <source>
        <dbReference type="Proteomes" id="UP000008866"/>
    </source>
</evidence>
<dbReference type="SUPFAM" id="SSF57667">
    <property type="entry name" value="beta-beta-alpha zinc fingers"/>
    <property type="match status" value="1"/>
</dbReference>
<dbReference type="PANTHER" id="PTHR11006:SF116">
    <property type="entry name" value="PROTEIN METHYLTRANSFERASE"/>
    <property type="match status" value="1"/>
</dbReference>
<dbReference type="EC" id="2.1.1.319" evidence="2"/>
<reference evidence="19" key="1">
    <citation type="journal article" date="2011" name="Genome Biol.">
        <title>Comparative and functional genomics provide insights into the pathogenicity of dermatophytic fungi.</title>
        <authorList>
            <person name="Burmester A."/>
            <person name="Shelest E."/>
            <person name="Gloeckner G."/>
            <person name="Heddergott C."/>
            <person name="Schindler S."/>
            <person name="Staib P."/>
            <person name="Heidel A."/>
            <person name="Felder M."/>
            <person name="Petzold A."/>
            <person name="Szafranski K."/>
            <person name="Feuermann M."/>
            <person name="Pedruzzi I."/>
            <person name="Priebe S."/>
            <person name="Groth M."/>
            <person name="Winkler R."/>
            <person name="Li W."/>
            <person name="Kniemeyer O."/>
            <person name="Schroeckh V."/>
            <person name="Hertweck C."/>
            <person name="Hube B."/>
            <person name="White T.C."/>
            <person name="Platzer M."/>
            <person name="Guthke R."/>
            <person name="Heitman J."/>
            <person name="Woestemeyer J."/>
            <person name="Zipfel P.F."/>
            <person name="Monod M."/>
            <person name="Brakhage A.A."/>
        </authorList>
    </citation>
    <scope>NUCLEOTIDE SEQUENCE [LARGE SCALE GENOMIC DNA]</scope>
    <source>
        <strain evidence="19">ATCC MYA-4681 / CBS 112371</strain>
    </source>
</reference>
<evidence type="ECO:0000256" key="7">
    <source>
        <dbReference type="ARBA" id="ARBA00022723"/>
    </source>
</evidence>
<dbReference type="InterPro" id="IPR055135">
    <property type="entry name" value="PRMT_dom"/>
</dbReference>
<evidence type="ECO:0000259" key="17">
    <source>
        <dbReference type="Pfam" id="PF22528"/>
    </source>
</evidence>
<keyword evidence="6 12" id="KW-0949">S-adenosyl-L-methionine</keyword>
<evidence type="ECO:0000256" key="2">
    <source>
        <dbReference type="ARBA" id="ARBA00011925"/>
    </source>
</evidence>
<comment type="caution">
    <text evidence="18">The sequence shown here is derived from an EMBL/GenBank/DDBJ whole genome shotgun (WGS) entry which is preliminary data.</text>
</comment>
<dbReference type="Pfam" id="PF21137">
    <property type="entry name" value="ANM3_C2H2_Zf"/>
    <property type="match status" value="1"/>
</dbReference>
<evidence type="ECO:0000256" key="14">
    <source>
        <dbReference type="SAM" id="MobiDB-lite"/>
    </source>
</evidence>
<evidence type="ECO:0000256" key="1">
    <source>
        <dbReference type="ARBA" id="ARBA00004514"/>
    </source>
</evidence>
<feature type="compositionally biased region" description="Basic and acidic residues" evidence="14">
    <location>
        <begin position="1"/>
        <end position="10"/>
    </location>
</feature>
<dbReference type="Pfam" id="PF22528">
    <property type="entry name" value="PRMT_C"/>
    <property type="match status" value="1"/>
</dbReference>
<comment type="catalytic activity">
    <reaction evidence="10">
        <text>L-arginyl-[protein] + 2 S-adenosyl-L-methionine = N(omega),N(omega)-dimethyl-L-arginyl-[protein] + 2 S-adenosyl-L-homocysteine + 2 H(+)</text>
        <dbReference type="Rhea" id="RHEA:48096"/>
        <dbReference type="Rhea" id="RHEA-COMP:10532"/>
        <dbReference type="Rhea" id="RHEA-COMP:11991"/>
        <dbReference type="ChEBI" id="CHEBI:15378"/>
        <dbReference type="ChEBI" id="CHEBI:29965"/>
        <dbReference type="ChEBI" id="CHEBI:57856"/>
        <dbReference type="ChEBI" id="CHEBI:59789"/>
        <dbReference type="ChEBI" id="CHEBI:61897"/>
        <dbReference type="EC" id="2.1.1.319"/>
    </reaction>
    <physiologicalReaction direction="left-to-right" evidence="10">
        <dbReference type="Rhea" id="RHEA:48097"/>
    </physiologicalReaction>
</comment>
<dbReference type="EMBL" id="ABSU01000010">
    <property type="protein sequence ID" value="EFE33387.1"/>
    <property type="molecule type" value="Genomic_DNA"/>
</dbReference>
<feature type="region of interest" description="Disordered" evidence="14">
    <location>
        <begin position="1"/>
        <end position="40"/>
    </location>
</feature>
<dbReference type="GO" id="GO:0005634">
    <property type="term" value="C:nucleus"/>
    <property type="evidence" value="ECO:0007669"/>
    <property type="project" value="TreeGrafter"/>
</dbReference>
<keyword evidence="9" id="KW-0862">Zinc</keyword>
<gene>
    <name evidence="18" type="ORF">ARB_07747</name>
</gene>
<dbReference type="HOGENOM" id="CLU_017375_6_0_1"/>
<keyword evidence="8" id="KW-0863">Zinc-finger</keyword>
<dbReference type="RefSeq" id="XP_003014027.1">
    <property type="nucleotide sequence ID" value="XM_003013981.1"/>
</dbReference>
<dbReference type="PROSITE" id="PS51678">
    <property type="entry name" value="SAM_MT_PRMT"/>
    <property type="match status" value="1"/>
</dbReference>
<dbReference type="GO" id="GO:0008270">
    <property type="term" value="F:zinc ion binding"/>
    <property type="evidence" value="ECO:0007669"/>
    <property type="project" value="UniProtKB-KW"/>
</dbReference>
<feature type="domain" description="Protein arginine N-methyltransferase 3-like C2H2 zinc finger" evidence="16">
    <location>
        <begin position="74"/>
        <end position="118"/>
    </location>
</feature>
<dbReference type="PANTHER" id="PTHR11006">
    <property type="entry name" value="PROTEIN ARGININE N-METHYLTRANSFERASE"/>
    <property type="match status" value="1"/>
</dbReference>
<dbReference type="FunFam" id="3.40.50.150:FF:000003">
    <property type="entry name" value="Blast:Protein arginine N-methyltransferase 1"/>
    <property type="match status" value="1"/>
</dbReference>
<evidence type="ECO:0000259" key="15">
    <source>
        <dbReference type="Pfam" id="PF13649"/>
    </source>
</evidence>
<dbReference type="Gene3D" id="3.40.50.150">
    <property type="entry name" value="Vaccinia Virus protein VP39"/>
    <property type="match status" value="1"/>
</dbReference>
<evidence type="ECO:0000256" key="3">
    <source>
        <dbReference type="ARBA" id="ARBA00022490"/>
    </source>
</evidence>
<dbReference type="AlphaFoldDB" id="D4AUB7"/>
<organism evidence="18 19">
    <name type="scientific">Arthroderma benhamiae (strain ATCC MYA-4681 / CBS 112371)</name>
    <name type="common">Trichophyton mentagrophytes</name>
    <dbReference type="NCBI Taxonomy" id="663331"/>
    <lineage>
        <taxon>Eukaryota</taxon>
        <taxon>Fungi</taxon>
        <taxon>Dikarya</taxon>
        <taxon>Ascomycota</taxon>
        <taxon>Pezizomycotina</taxon>
        <taxon>Eurotiomycetes</taxon>
        <taxon>Eurotiomycetidae</taxon>
        <taxon>Onygenales</taxon>
        <taxon>Arthrodermataceae</taxon>
        <taxon>Trichophyton</taxon>
    </lineage>
</organism>
<dbReference type="OMA" id="YSHFAIH"/>